<organism evidence="2 3">
    <name type="scientific">Sparassis crispa</name>
    <dbReference type="NCBI Taxonomy" id="139825"/>
    <lineage>
        <taxon>Eukaryota</taxon>
        <taxon>Fungi</taxon>
        <taxon>Dikarya</taxon>
        <taxon>Basidiomycota</taxon>
        <taxon>Agaricomycotina</taxon>
        <taxon>Agaricomycetes</taxon>
        <taxon>Polyporales</taxon>
        <taxon>Sparassidaceae</taxon>
        <taxon>Sparassis</taxon>
    </lineage>
</organism>
<reference evidence="2 3" key="1">
    <citation type="journal article" date="2018" name="Sci. Rep.">
        <title>Genome sequence of the cauliflower mushroom Sparassis crispa (Hanabiratake) and its association with beneficial usage.</title>
        <authorList>
            <person name="Kiyama R."/>
            <person name="Furutani Y."/>
            <person name="Kawaguchi K."/>
            <person name="Nakanishi T."/>
        </authorList>
    </citation>
    <scope>NUCLEOTIDE SEQUENCE [LARGE SCALE GENOMIC DNA]</scope>
</reference>
<dbReference type="RefSeq" id="XP_027617814.1">
    <property type="nucleotide sequence ID" value="XM_027762013.1"/>
</dbReference>
<dbReference type="Gene3D" id="3.40.50.720">
    <property type="entry name" value="NAD(P)-binding Rossmann-like Domain"/>
    <property type="match status" value="1"/>
</dbReference>
<dbReference type="FunCoup" id="A0A401GXF5">
    <property type="interactions" value="20"/>
</dbReference>
<dbReference type="InterPro" id="IPR036291">
    <property type="entry name" value="NAD(P)-bd_dom_sf"/>
</dbReference>
<feature type="domain" description="NAD-dependent epimerase/dehydratase" evidence="1">
    <location>
        <begin position="9"/>
        <end position="242"/>
    </location>
</feature>
<dbReference type="PANTHER" id="PTHR48079:SF6">
    <property type="entry name" value="NAD(P)-BINDING DOMAIN-CONTAINING PROTEIN-RELATED"/>
    <property type="match status" value="1"/>
</dbReference>
<dbReference type="EMBL" id="BFAD01000010">
    <property type="protein sequence ID" value="GBE86901.1"/>
    <property type="molecule type" value="Genomic_DNA"/>
</dbReference>
<dbReference type="InterPro" id="IPR051783">
    <property type="entry name" value="NAD(P)-dependent_oxidoreduct"/>
</dbReference>
<dbReference type="STRING" id="139825.A0A401GXF5"/>
<dbReference type="GO" id="GO:0004029">
    <property type="term" value="F:aldehyde dehydrogenase (NAD+) activity"/>
    <property type="evidence" value="ECO:0007669"/>
    <property type="project" value="TreeGrafter"/>
</dbReference>
<dbReference type="PANTHER" id="PTHR48079">
    <property type="entry name" value="PROTEIN YEEZ"/>
    <property type="match status" value="1"/>
</dbReference>
<dbReference type="Pfam" id="PF01370">
    <property type="entry name" value="Epimerase"/>
    <property type="match status" value="1"/>
</dbReference>
<proteinExistence type="predicted"/>
<dbReference type="OrthoDB" id="10262413at2759"/>
<dbReference type="InterPro" id="IPR001509">
    <property type="entry name" value="Epimerase_deHydtase"/>
</dbReference>
<dbReference type="Proteomes" id="UP000287166">
    <property type="component" value="Unassembled WGS sequence"/>
</dbReference>
<dbReference type="InParanoid" id="A0A401GXF5"/>
<accession>A0A401GXF5</accession>
<evidence type="ECO:0000313" key="3">
    <source>
        <dbReference type="Proteomes" id="UP000287166"/>
    </source>
</evidence>
<dbReference type="GeneID" id="38783818"/>
<sequence>MSNASRTPIFITGVTGYVGGAVLTRLLAHPSAKTLDITVFLRSAEKAKLLESSFGVRTVVGTIAELDKLEAQAAAAHVVFSITDSDDIPATEAILRGLRKRHATTGDLPILIHTSGTGELMDNAKGLYTTDTIYNDLDAAQTETLPPTALHRPVDLAVVRADAEGYARTHIVMPSMIYGIAGGPLVAAGISNSLSIQVPYLIRASLDRRQAGMVGRGVPVWSNVHIDDTADLFIVLFDAIVASPEKVGHGREGYYFGEAGEHKWADISRAIGSALVELGVSTSAEPTTFTTEELIKYWGSEYWANISATNSRCRGNRGRALGWKPVHTPADMIAGIKPEIEALIANPSYKAVATD</sequence>
<protein>
    <submittedName>
        <fullName evidence="2">NAD-P-binding protein</fullName>
    </submittedName>
</protein>
<comment type="caution">
    <text evidence="2">The sequence shown here is derived from an EMBL/GenBank/DDBJ whole genome shotgun (WGS) entry which is preliminary data.</text>
</comment>
<dbReference type="GO" id="GO:0005737">
    <property type="term" value="C:cytoplasm"/>
    <property type="evidence" value="ECO:0007669"/>
    <property type="project" value="TreeGrafter"/>
</dbReference>
<gene>
    <name evidence="2" type="ORF">SCP_1001450</name>
</gene>
<dbReference type="SUPFAM" id="SSF51735">
    <property type="entry name" value="NAD(P)-binding Rossmann-fold domains"/>
    <property type="match status" value="1"/>
</dbReference>
<keyword evidence="3" id="KW-1185">Reference proteome</keyword>
<name>A0A401GXF5_9APHY</name>
<evidence type="ECO:0000259" key="1">
    <source>
        <dbReference type="Pfam" id="PF01370"/>
    </source>
</evidence>
<evidence type="ECO:0000313" key="2">
    <source>
        <dbReference type="EMBL" id="GBE86901.1"/>
    </source>
</evidence>
<dbReference type="AlphaFoldDB" id="A0A401GXF5"/>